<accession>A0ABU7Z3E5</accession>
<evidence type="ECO:0000256" key="3">
    <source>
        <dbReference type="ARBA" id="ARBA00022692"/>
    </source>
</evidence>
<proteinExistence type="predicted"/>
<dbReference type="EMBL" id="JBAGLP010000105">
    <property type="protein sequence ID" value="MEG3613953.1"/>
    <property type="molecule type" value="Genomic_DNA"/>
</dbReference>
<dbReference type="PANTHER" id="PTHR33885">
    <property type="entry name" value="PHAGE SHOCK PROTEIN C"/>
    <property type="match status" value="1"/>
</dbReference>
<evidence type="ECO:0000313" key="8">
    <source>
        <dbReference type="EMBL" id="MEG3613953.1"/>
    </source>
</evidence>
<keyword evidence="9" id="KW-1185">Reference proteome</keyword>
<dbReference type="PANTHER" id="PTHR33885:SF3">
    <property type="entry name" value="PHAGE SHOCK PROTEIN C"/>
    <property type="match status" value="1"/>
</dbReference>
<name>A0ABU7Z3E5_9MICO</name>
<evidence type="ECO:0000256" key="4">
    <source>
        <dbReference type="ARBA" id="ARBA00022989"/>
    </source>
</evidence>
<dbReference type="Pfam" id="PF04024">
    <property type="entry name" value="PspC"/>
    <property type="match status" value="1"/>
</dbReference>
<evidence type="ECO:0000259" key="7">
    <source>
        <dbReference type="Pfam" id="PF04024"/>
    </source>
</evidence>
<dbReference type="Proteomes" id="UP001310387">
    <property type="component" value="Unassembled WGS sequence"/>
</dbReference>
<evidence type="ECO:0000256" key="6">
    <source>
        <dbReference type="SAM" id="Phobius"/>
    </source>
</evidence>
<feature type="transmembrane region" description="Helical" evidence="6">
    <location>
        <begin position="43"/>
        <end position="66"/>
    </location>
</feature>
<dbReference type="RefSeq" id="WP_332900816.1">
    <property type="nucleotide sequence ID" value="NZ_JBAGLP010000105.1"/>
</dbReference>
<dbReference type="InterPro" id="IPR052027">
    <property type="entry name" value="PspC"/>
</dbReference>
<reference evidence="8" key="2">
    <citation type="submission" date="2024-02" db="EMBL/GenBank/DDBJ databases">
        <authorList>
            <person name="Prathaban M."/>
            <person name="Mythili R."/>
            <person name="Sharmila Devi N."/>
            <person name="Sobanaa M."/>
            <person name="Prathiviraj R."/>
            <person name="Selvin J."/>
        </authorList>
    </citation>
    <scope>NUCLEOTIDE SEQUENCE</scope>
    <source>
        <strain evidence="8">MP1014</strain>
    </source>
</reference>
<reference evidence="8" key="1">
    <citation type="journal article" date="2024" name="Antonie Van Leeuwenhoek">
        <title>Isoptericola haloaureus sp. nov., a dimorphic actinobacterium isolated from mangrove sediments of southeast India, implicating biosaline agricultural significance through nitrogen fixation and salt tolerance genes.</title>
        <authorList>
            <person name="Prathaban M."/>
            <person name="Prathiviraj R."/>
            <person name="Ravichandran M."/>
            <person name="Natarajan S.D."/>
            <person name="Sobanaa M."/>
            <person name="Hari Krishna Kumar S."/>
            <person name="Chandrasekar V."/>
            <person name="Selvin J."/>
        </authorList>
    </citation>
    <scope>NUCLEOTIDE SEQUENCE</scope>
    <source>
        <strain evidence="8">MP1014</strain>
    </source>
</reference>
<gene>
    <name evidence="8" type="ORF">V5O49_02320</name>
</gene>
<protein>
    <submittedName>
        <fullName evidence="8">PspC domain-containing protein</fullName>
    </submittedName>
</protein>
<sequence>MSTPQAVPAARPRKLYRPSHGRVFGGVCAGIADYLGWDRTLVRVLTVASVFIPGPQVLAYIVFWILMPDERKAFAA</sequence>
<keyword evidence="4 6" id="KW-1133">Transmembrane helix</keyword>
<comment type="subcellular location">
    <subcellularLocation>
        <location evidence="1">Cell membrane</location>
        <topology evidence="1">Single-pass membrane protein</topology>
    </subcellularLocation>
</comment>
<evidence type="ECO:0000256" key="5">
    <source>
        <dbReference type="ARBA" id="ARBA00023136"/>
    </source>
</evidence>
<keyword evidence="3 6" id="KW-0812">Transmembrane</keyword>
<evidence type="ECO:0000313" key="9">
    <source>
        <dbReference type="Proteomes" id="UP001310387"/>
    </source>
</evidence>
<comment type="caution">
    <text evidence="8">The sequence shown here is derived from an EMBL/GenBank/DDBJ whole genome shotgun (WGS) entry which is preliminary data.</text>
</comment>
<evidence type="ECO:0000256" key="2">
    <source>
        <dbReference type="ARBA" id="ARBA00022475"/>
    </source>
</evidence>
<organism evidence="8 9">
    <name type="scientific">Isoptericola haloaureus</name>
    <dbReference type="NCBI Taxonomy" id="1542902"/>
    <lineage>
        <taxon>Bacteria</taxon>
        <taxon>Bacillati</taxon>
        <taxon>Actinomycetota</taxon>
        <taxon>Actinomycetes</taxon>
        <taxon>Micrococcales</taxon>
        <taxon>Promicromonosporaceae</taxon>
        <taxon>Isoptericola</taxon>
    </lineage>
</organism>
<keyword evidence="5 6" id="KW-0472">Membrane</keyword>
<feature type="domain" description="Phage shock protein PspC N-terminal" evidence="7">
    <location>
        <begin position="13"/>
        <end position="70"/>
    </location>
</feature>
<dbReference type="InterPro" id="IPR007168">
    <property type="entry name" value="Phageshock_PspC_N"/>
</dbReference>
<evidence type="ECO:0000256" key="1">
    <source>
        <dbReference type="ARBA" id="ARBA00004162"/>
    </source>
</evidence>
<keyword evidence="2" id="KW-1003">Cell membrane</keyword>